<evidence type="ECO:0000256" key="5">
    <source>
        <dbReference type="ARBA" id="ARBA00022989"/>
    </source>
</evidence>
<dbReference type="SUPFAM" id="SSF103473">
    <property type="entry name" value="MFS general substrate transporter"/>
    <property type="match status" value="1"/>
</dbReference>
<feature type="transmembrane region" description="Helical" evidence="9">
    <location>
        <begin position="396"/>
        <end position="414"/>
    </location>
</feature>
<dbReference type="PANTHER" id="PTHR48022">
    <property type="entry name" value="PLASTIDIC GLUCOSE TRANSPORTER 4"/>
    <property type="match status" value="1"/>
</dbReference>
<feature type="transmembrane region" description="Helical" evidence="9">
    <location>
        <begin position="252"/>
        <end position="273"/>
    </location>
</feature>
<dbReference type="InterPro" id="IPR003663">
    <property type="entry name" value="Sugar/inositol_transpt"/>
</dbReference>
<feature type="transmembrane region" description="Helical" evidence="9">
    <location>
        <begin position="154"/>
        <end position="173"/>
    </location>
</feature>
<dbReference type="OrthoDB" id="6612291at2759"/>
<reference evidence="11 12" key="1">
    <citation type="submission" date="2015-01" db="EMBL/GenBank/DDBJ databases">
        <title>The Genome Sequence of Exophiala sideris CBS121828.</title>
        <authorList>
            <consortium name="The Broad Institute Genomics Platform"/>
            <person name="Cuomo C."/>
            <person name="de Hoog S."/>
            <person name="Gorbushina A."/>
            <person name="Stielow B."/>
            <person name="Teixiera M."/>
            <person name="Abouelleil A."/>
            <person name="Chapman S.B."/>
            <person name="Priest M."/>
            <person name="Young S.K."/>
            <person name="Wortman J."/>
            <person name="Nusbaum C."/>
            <person name="Birren B."/>
        </authorList>
    </citation>
    <scope>NUCLEOTIDE SEQUENCE [LARGE SCALE GENOMIC DNA]</scope>
    <source>
        <strain evidence="11 12">CBS 121828</strain>
    </source>
</reference>
<keyword evidence="5 9" id="KW-1133">Transmembrane helix</keyword>
<evidence type="ECO:0000256" key="8">
    <source>
        <dbReference type="SAM" id="MobiDB-lite"/>
    </source>
</evidence>
<evidence type="ECO:0000256" key="7">
    <source>
        <dbReference type="RuleBase" id="RU003346"/>
    </source>
</evidence>
<dbReference type="GO" id="GO:0005351">
    <property type="term" value="F:carbohydrate:proton symporter activity"/>
    <property type="evidence" value="ECO:0007669"/>
    <property type="project" value="TreeGrafter"/>
</dbReference>
<dbReference type="PROSITE" id="PS50850">
    <property type="entry name" value="MFS"/>
    <property type="match status" value="1"/>
</dbReference>
<evidence type="ECO:0000256" key="2">
    <source>
        <dbReference type="ARBA" id="ARBA00010992"/>
    </source>
</evidence>
<dbReference type="InterPro" id="IPR050360">
    <property type="entry name" value="MFS_Sugar_Transporters"/>
</dbReference>
<feature type="transmembrane region" description="Helical" evidence="9">
    <location>
        <begin position="465"/>
        <end position="488"/>
    </location>
</feature>
<dbReference type="InterPro" id="IPR005828">
    <property type="entry name" value="MFS_sugar_transport-like"/>
</dbReference>
<evidence type="ECO:0000256" key="9">
    <source>
        <dbReference type="SAM" id="Phobius"/>
    </source>
</evidence>
<name>A0A0D1YWT4_9EURO</name>
<comment type="similarity">
    <text evidence="2 7">Belongs to the major facilitator superfamily. Sugar transporter (TC 2.A.1.1) family.</text>
</comment>
<dbReference type="PROSITE" id="PS00216">
    <property type="entry name" value="SUGAR_TRANSPORT_1"/>
    <property type="match status" value="1"/>
</dbReference>
<evidence type="ECO:0000256" key="1">
    <source>
        <dbReference type="ARBA" id="ARBA00004141"/>
    </source>
</evidence>
<keyword evidence="6 9" id="KW-0472">Membrane</keyword>
<dbReference type="PROSITE" id="PS00217">
    <property type="entry name" value="SUGAR_TRANSPORT_2"/>
    <property type="match status" value="1"/>
</dbReference>
<sequence>MSFEGPRQLAAHDVTTAQEGQASVPAVGKEHKSPDLVQQVLSKTQGDIVNLQQARDATAIEHTLSIRQALRVYAPAIIWVILFSMGNVMVGFDPQLTGTLIAIPQFQRQYGHLFQGAYVVKAQWQSAFNLGAPLGAIIGSYFIGWPLDRWGRRWALGACSVGSIIAVAIQTSGQTKVQLLLAELLNGLFIGGYSVVVPTYISEITPVVLRGVATASINIFQVAGQLVCSGILAGTQNRPDRWSYDIPFACQWFFPLVIFVGVFFAPESPWWLARQGKNEQARKAIDRITTKEIDTDTLLANIILTTELEEAQMLGARWVDIFKGSDRRRTIIASMTFCIQVFSGTAFVIGYCVYFFELAGLGTSAAFGLGCGVLGVGFVGNCLSWILIAKYGRRHIYLFGLMALSLALLLIAILDVVPSYNSDSAIRWVQSSMMLLWNFVYDLTIGPVAYIILCESSSARMRGYTIGFATAMQFVANLVAVIGVPYAINPEVGNLRGKLGFVYFGVCIPCLVWVWFGLPEFKGRTFEELDAMFEARVATRQFSKYVFEDDVHNLGHDVPGGEKRIQE</sequence>
<dbReference type="GO" id="GO:0016020">
    <property type="term" value="C:membrane"/>
    <property type="evidence" value="ECO:0007669"/>
    <property type="project" value="UniProtKB-SubCell"/>
</dbReference>
<dbReference type="HOGENOM" id="CLU_001265_11_5_1"/>
<feature type="transmembrane region" description="Helical" evidence="9">
    <location>
        <begin position="434"/>
        <end position="453"/>
    </location>
</feature>
<gene>
    <name evidence="11" type="ORF">PV11_02560</name>
</gene>
<evidence type="ECO:0000256" key="6">
    <source>
        <dbReference type="ARBA" id="ARBA00023136"/>
    </source>
</evidence>
<dbReference type="FunFam" id="1.20.1250.20:FF:000078">
    <property type="entry name" value="MFS maltose transporter, putative"/>
    <property type="match status" value="1"/>
</dbReference>
<keyword evidence="4 9" id="KW-0812">Transmembrane</keyword>
<evidence type="ECO:0000313" key="11">
    <source>
        <dbReference type="EMBL" id="KIV86987.1"/>
    </source>
</evidence>
<feature type="region of interest" description="Disordered" evidence="8">
    <location>
        <begin position="1"/>
        <end position="31"/>
    </location>
</feature>
<dbReference type="InterPro" id="IPR036259">
    <property type="entry name" value="MFS_trans_sf"/>
</dbReference>
<evidence type="ECO:0000256" key="3">
    <source>
        <dbReference type="ARBA" id="ARBA00022448"/>
    </source>
</evidence>
<feature type="transmembrane region" description="Helical" evidence="9">
    <location>
        <begin position="179"/>
        <end position="201"/>
    </location>
</feature>
<feature type="transmembrane region" description="Helical" evidence="9">
    <location>
        <begin position="331"/>
        <end position="356"/>
    </location>
</feature>
<feature type="transmembrane region" description="Helical" evidence="9">
    <location>
        <begin position="208"/>
        <end position="232"/>
    </location>
</feature>
<feature type="domain" description="Major facilitator superfamily (MFS) profile" evidence="10">
    <location>
        <begin position="79"/>
        <end position="522"/>
    </location>
</feature>
<evidence type="ECO:0000256" key="4">
    <source>
        <dbReference type="ARBA" id="ARBA00022692"/>
    </source>
</evidence>
<evidence type="ECO:0000313" key="12">
    <source>
        <dbReference type="Proteomes" id="UP000053599"/>
    </source>
</evidence>
<proteinExistence type="inferred from homology"/>
<protein>
    <recommendedName>
        <fullName evidence="10">Major facilitator superfamily (MFS) profile domain-containing protein</fullName>
    </recommendedName>
</protein>
<dbReference type="PANTHER" id="PTHR48022:SF83">
    <property type="entry name" value="MAJOR FACILITATOR SUPERFAMILY (MFS) PROFILE DOMAIN-CONTAINING PROTEIN"/>
    <property type="match status" value="1"/>
</dbReference>
<dbReference type="EMBL" id="KN846951">
    <property type="protein sequence ID" value="KIV86987.1"/>
    <property type="molecule type" value="Genomic_DNA"/>
</dbReference>
<keyword evidence="3 7" id="KW-0813">Transport</keyword>
<dbReference type="NCBIfam" id="TIGR00879">
    <property type="entry name" value="SP"/>
    <property type="match status" value="1"/>
</dbReference>
<evidence type="ECO:0000259" key="10">
    <source>
        <dbReference type="PROSITE" id="PS50850"/>
    </source>
</evidence>
<feature type="transmembrane region" description="Helical" evidence="9">
    <location>
        <begin position="500"/>
        <end position="518"/>
    </location>
</feature>
<dbReference type="InterPro" id="IPR005829">
    <property type="entry name" value="Sugar_transporter_CS"/>
</dbReference>
<dbReference type="Proteomes" id="UP000053599">
    <property type="component" value="Unassembled WGS sequence"/>
</dbReference>
<dbReference type="Gene3D" id="1.20.1250.20">
    <property type="entry name" value="MFS general substrate transporter like domains"/>
    <property type="match status" value="1"/>
</dbReference>
<feature type="transmembrane region" description="Helical" evidence="9">
    <location>
        <begin position="127"/>
        <end position="147"/>
    </location>
</feature>
<dbReference type="Pfam" id="PF00083">
    <property type="entry name" value="Sugar_tr"/>
    <property type="match status" value="1"/>
</dbReference>
<dbReference type="AlphaFoldDB" id="A0A0D1YWT4"/>
<comment type="subcellular location">
    <subcellularLocation>
        <location evidence="1">Membrane</location>
        <topology evidence="1">Multi-pass membrane protein</topology>
    </subcellularLocation>
</comment>
<organism evidence="11 12">
    <name type="scientific">Exophiala sideris</name>
    <dbReference type="NCBI Taxonomy" id="1016849"/>
    <lineage>
        <taxon>Eukaryota</taxon>
        <taxon>Fungi</taxon>
        <taxon>Dikarya</taxon>
        <taxon>Ascomycota</taxon>
        <taxon>Pezizomycotina</taxon>
        <taxon>Eurotiomycetes</taxon>
        <taxon>Chaetothyriomycetidae</taxon>
        <taxon>Chaetothyriales</taxon>
        <taxon>Herpotrichiellaceae</taxon>
        <taxon>Exophiala</taxon>
    </lineage>
</organism>
<feature type="transmembrane region" description="Helical" evidence="9">
    <location>
        <begin position="362"/>
        <end position="389"/>
    </location>
</feature>
<accession>A0A0D1YWT4</accession>
<dbReference type="InterPro" id="IPR020846">
    <property type="entry name" value="MFS_dom"/>
</dbReference>
<feature type="transmembrane region" description="Helical" evidence="9">
    <location>
        <begin position="72"/>
        <end position="92"/>
    </location>
</feature>